<evidence type="ECO:0000313" key="9">
    <source>
        <dbReference type="Proteomes" id="UP000306912"/>
    </source>
</evidence>
<dbReference type="InterPro" id="IPR041921">
    <property type="entry name" value="NuoE_N"/>
</dbReference>
<dbReference type="Pfam" id="PF01257">
    <property type="entry name" value="2Fe-2S_thioredx"/>
    <property type="match status" value="1"/>
</dbReference>
<dbReference type="OrthoDB" id="9807941at2"/>
<dbReference type="InterPro" id="IPR036249">
    <property type="entry name" value="Thioredoxin-like_sf"/>
</dbReference>
<dbReference type="InterPro" id="IPR002023">
    <property type="entry name" value="NuoE-like"/>
</dbReference>
<dbReference type="SUPFAM" id="SSF52833">
    <property type="entry name" value="Thioredoxin-like"/>
    <property type="match status" value="1"/>
</dbReference>
<dbReference type="PANTHER" id="PTHR43342">
    <property type="entry name" value="NADH-QUINONE OXIDOREDUCTASE, E SUBUNIT"/>
    <property type="match status" value="1"/>
</dbReference>
<dbReference type="CDD" id="cd03064">
    <property type="entry name" value="TRX_Fd_NuoE"/>
    <property type="match status" value="1"/>
</dbReference>
<keyword evidence="9" id="KW-1185">Reference proteome</keyword>
<feature type="binding site" evidence="7">
    <location>
        <position position="130"/>
    </location>
    <ligand>
        <name>[2Fe-2S] cluster</name>
        <dbReference type="ChEBI" id="CHEBI:190135"/>
    </ligand>
</feature>
<dbReference type="Gene3D" id="1.10.10.1590">
    <property type="entry name" value="NADH-quinone oxidoreductase subunit E"/>
    <property type="match status" value="1"/>
</dbReference>
<evidence type="ECO:0000313" key="8">
    <source>
        <dbReference type="EMBL" id="TLG73782.1"/>
    </source>
</evidence>
<evidence type="ECO:0000256" key="1">
    <source>
        <dbReference type="ARBA" id="ARBA00010643"/>
    </source>
</evidence>
<keyword evidence="3 7" id="KW-0479">Metal-binding</keyword>
<comment type="similarity">
    <text evidence="1">Belongs to the complex I 24 kDa subunit family.</text>
</comment>
<feature type="binding site" evidence="7">
    <location>
        <position position="134"/>
    </location>
    <ligand>
        <name>[2Fe-2S] cluster</name>
        <dbReference type="ChEBI" id="CHEBI:190135"/>
    </ligand>
</feature>
<name>A0A5R8QB90_9FIRM</name>
<dbReference type="PANTHER" id="PTHR43342:SF2">
    <property type="entry name" value="POTENTIAL NAD-REDUCING HYDROGENASE SUBUNIT"/>
    <property type="match status" value="1"/>
</dbReference>
<protein>
    <submittedName>
        <fullName evidence="8">NAD(P)H-dependent oxidoreductase subunit E</fullName>
    </submittedName>
</protein>
<evidence type="ECO:0000256" key="4">
    <source>
        <dbReference type="ARBA" id="ARBA00023004"/>
    </source>
</evidence>
<dbReference type="Gene3D" id="3.40.30.10">
    <property type="entry name" value="Glutaredoxin"/>
    <property type="match status" value="1"/>
</dbReference>
<keyword evidence="2 7" id="KW-0001">2Fe-2S</keyword>
<organism evidence="8 9">
    <name type="scientific">Culicoidibacter larvae</name>
    <dbReference type="NCBI Taxonomy" id="2579976"/>
    <lineage>
        <taxon>Bacteria</taxon>
        <taxon>Bacillati</taxon>
        <taxon>Bacillota</taxon>
        <taxon>Culicoidibacteria</taxon>
        <taxon>Culicoidibacterales</taxon>
        <taxon>Culicoidibacteraceae</taxon>
        <taxon>Culicoidibacter</taxon>
    </lineage>
</organism>
<dbReference type="Proteomes" id="UP000306912">
    <property type="component" value="Unassembled WGS sequence"/>
</dbReference>
<feature type="binding site" evidence="7">
    <location>
        <position position="89"/>
    </location>
    <ligand>
        <name>[2Fe-2S] cluster</name>
        <dbReference type="ChEBI" id="CHEBI:190135"/>
    </ligand>
</feature>
<sequence length="168" mass="18522">MSCNCSQGSENKELFNELGEFISSLPEQNESSLIQVLHRAQHIFGYLPREVQTYVAQKLNIPVARVYGVVSFYSYFTDTPRGEYVVQVCMGTGCFVKGSGKVLEAFEKSLNLKSGETSDDLKFTLSGVRCVGACGLAPVVIINEKVYGHVQSEDVESIIENHLVETLS</sequence>
<dbReference type="AlphaFoldDB" id="A0A5R8QB90"/>
<evidence type="ECO:0000256" key="2">
    <source>
        <dbReference type="ARBA" id="ARBA00022714"/>
    </source>
</evidence>
<comment type="cofactor">
    <cofactor evidence="6">
        <name>[2Fe-2S] cluster</name>
        <dbReference type="ChEBI" id="CHEBI:190135"/>
    </cofactor>
</comment>
<evidence type="ECO:0000256" key="7">
    <source>
        <dbReference type="PIRSR" id="PIRSR000216-1"/>
    </source>
</evidence>
<evidence type="ECO:0000256" key="5">
    <source>
        <dbReference type="ARBA" id="ARBA00023014"/>
    </source>
</evidence>
<dbReference type="InterPro" id="IPR028431">
    <property type="entry name" value="NADP_DH_HndA-like"/>
</dbReference>
<gene>
    <name evidence="8" type="ORF">FEZ08_06520</name>
</gene>
<dbReference type="InParanoid" id="A0A5R8QB90"/>
<proteinExistence type="inferred from homology"/>
<keyword evidence="4 7" id="KW-0408">Iron</keyword>
<evidence type="ECO:0000256" key="6">
    <source>
        <dbReference type="ARBA" id="ARBA00034078"/>
    </source>
</evidence>
<keyword evidence="5 7" id="KW-0411">Iron-sulfur</keyword>
<dbReference type="FunFam" id="1.10.10.1590:FF:000001">
    <property type="entry name" value="NADH-quinone oxidoreductase subunit E"/>
    <property type="match status" value="1"/>
</dbReference>
<comment type="caution">
    <text evidence="8">The sequence shown here is derived from an EMBL/GenBank/DDBJ whole genome shotgun (WGS) entry which is preliminary data.</text>
</comment>
<reference evidence="8 9" key="1">
    <citation type="submission" date="2019-05" db="EMBL/GenBank/DDBJ databases">
        <title>Culicoidintestinum kansasii gen. nov., sp. nov. from the gastrointestinal tract of the biting midge, Culicoides sonorensis.</title>
        <authorList>
            <person name="Neupane S."/>
            <person name="Ghosh A."/>
            <person name="Gunther S."/>
            <person name="Martin K."/>
            <person name="Zurek L."/>
        </authorList>
    </citation>
    <scope>NUCLEOTIDE SEQUENCE [LARGE SCALE GENOMIC DNA]</scope>
    <source>
        <strain evidence="8 9">CS-1</strain>
    </source>
</reference>
<dbReference type="InterPro" id="IPR042128">
    <property type="entry name" value="NuoE_dom"/>
</dbReference>
<evidence type="ECO:0000256" key="3">
    <source>
        <dbReference type="ARBA" id="ARBA00022723"/>
    </source>
</evidence>
<dbReference type="GO" id="GO:0046872">
    <property type="term" value="F:metal ion binding"/>
    <property type="evidence" value="ECO:0007669"/>
    <property type="project" value="UniProtKB-KW"/>
</dbReference>
<accession>A0A5R8QB90</accession>
<feature type="binding site" evidence="7">
    <location>
        <position position="94"/>
    </location>
    <ligand>
        <name>[2Fe-2S] cluster</name>
        <dbReference type="ChEBI" id="CHEBI:190135"/>
    </ligand>
</feature>
<dbReference type="PIRSF" id="PIRSF000216">
    <property type="entry name" value="NADH_DH_24kDa"/>
    <property type="match status" value="1"/>
</dbReference>
<dbReference type="EMBL" id="VBWP01000005">
    <property type="protein sequence ID" value="TLG73782.1"/>
    <property type="molecule type" value="Genomic_DNA"/>
</dbReference>
<dbReference type="RefSeq" id="WP_138190919.1">
    <property type="nucleotide sequence ID" value="NZ_VBWP01000005.1"/>
</dbReference>
<comment type="cofactor">
    <cofactor evidence="7">
        <name>[2Fe-2S] cluster</name>
        <dbReference type="ChEBI" id="CHEBI:190135"/>
    </cofactor>
    <text evidence="7">Binds 1 [2Fe-2S] cluster.</text>
</comment>
<dbReference type="GO" id="GO:0016491">
    <property type="term" value="F:oxidoreductase activity"/>
    <property type="evidence" value="ECO:0007669"/>
    <property type="project" value="InterPro"/>
</dbReference>
<dbReference type="GO" id="GO:0051537">
    <property type="term" value="F:2 iron, 2 sulfur cluster binding"/>
    <property type="evidence" value="ECO:0007669"/>
    <property type="project" value="UniProtKB-KW"/>
</dbReference>